<gene>
    <name evidence="3" type="ORF">Micbo1qcDRAFT_172882</name>
</gene>
<dbReference type="Proteomes" id="UP000070501">
    <property type="component" value="Unassembled WGS sequence"/>
</dbReference>
<keyword evidence="2" id="KW-1133">Transmembrane helix</keyword>
<evidence type="ECO:0000313" key="3">
    <source>
        <dbReference type="EMBL" id="KXJ94020.1"/>
    </source>
</evidence>
<dbReference type="InParanoid" id="A0A136JA42"/>
<accession>A0A136JA42</accession>
<dbReference type="PANTHER" id="PTHR37540">
    <property type="entry name" value="TRANSCRIPTION FACTOR (ACR-2), PUTATIVE-RELATED-RELATED"/>
    <property type="match status" value="1"/>
</dbReference>
<reference evidence="4" key="1">
    <citation type="submission" date="2016-02" db="EMBL/GenBank/DDBJ databases">
        <title>Draft genome sequence of Microdochium bolleyi, a fungal endophyte of beachgrass.</title>
        <authorList>
            <consortium name="DOE Joint Genome Institute"/>
            <person name="David A.S."/>
            <person name="May G."/>
            <person name="Haridas S."/>
            <person name="Lim J."/>
            <person name="Wang M."/>
            <person name="Labutti K."/>
            <person name="Lipzen A."/>
            <person name="Barry K."/>
            <person name="Grigoriev I.V."/>
        </authorList>
    </citation>
    <scope>NUCLEOTIDE SEQUENCE [LARGE SCALE GENOMIC DNA]</scope>
    <source>
        <strain evidence="4">J235TASD1</strain>
    </source>
</reference>
<keyword evidence="2" id="KW-0472">Membrane</keyword>
<proteinExistence type="predicted"/>
<keyword evidence="2" id="KW-0812">Transmembrane</keyword>
<dbReference type="OrthoDB" id="4159781at2759"/>
<name>A0A136JA42_9PEZI</name>
<evidence type="ECO:0000256" key="2">
    <source>
        <dbReference type="SAM" id="Phobius"/>
    </source>
</evidence>
<feature type="region of interest" description="Disordered" evidence="1">
    <location>
        <begin position="348"/>
        <end position="427"/>
    </location>
</feature>
<dbReference type="PANTHER" id="PTHR37540:SF5">
    <property type="entry name" value="TRANSCRIPTION FACTOR DOMAIN-CONTAINING PROTEIN"/>
    <property type="match status" value="1"/>
</dbReference>
<evidence type="ECO:0000313" key="4">
    <source>
        <dbReference type="Proteomes" id="UP000070501"/>
    </source>
</evidence>
<feature type="transmembrane region" description="Helical" evidence="2">
    <location>
        <begin position="36"/>
        <end position="60"/>
    </location>
</feature>
<feature type="transmembrane region" description="Helical" evidence="2">
    <location>
        <begin position="80"/>
        <end position="98"/>
    </location>
</feature>
<feature type="compositionally biased region" description="Low complexity" evidence="1">
    <location>
        <begin position="361"/>
        <end position="386"/>
    </location>
</feature>
<organism evidence="3 4">
    <name type="scientific">Microdochium bolleyi</name>
    <dbReference type="NCBI Taxonomy" id="196109"/>
    <lineage>
        <taxon>Eukaryota</taxon>
        <taxon>Fungi</taxon>
        <taxon>Dikarya</taxon>
        <taxon>Ascomycota</taxon>
        <taxon>Pezizomycotina</taxon>
        <taxon>Sordariomycetes</taxon>
        <taxon>Xylariomycetidae</taxon>
        <taxon>Xylariales</taxon>
        <taxon>Microdochiaceae</taxon>
        <taxon>Microdochium</taxon>
    </lineage>
</organism>
<sequence>MVPSPVEYIAAALVERATWSDSDGNDTRLDAAAYVMAWYIIILIVWLAWFFLIYAIAFIVYFVKERKRKHQGLKFRTGHVFWKAFCIASGLWFWIWVFKKGGCCGADNGPAGEAKSGMLNGSSYNHVEHGAAFYGASPQPQQQRFEPMGYNPSGGVYQHPYQQHPQQGTPPLKYDTPDHVQAMDPGNMLGDLWSRPCWHDRPWQGSAQLGHAVEEKEALNWLPKSPVPCKLRADSAVERPTHELACCTVVGKRTIRIGRDLPDDDGDNAAKAGAPGLTFLVSTNPRDAKSAATKKRVRQAAALKSWRDIKSEIATANPAPKRPRTGTVRAGRDAPVAVTWEGVPAFSLPLSSRPNDLASCSSSSSSALTPTPTPLSSTTTTPPTTSHGRVPSSAAASDLQPVPRTSKRRHSHITGAEEHVTQPAIVPRAAVLGSTTDQGPGRLRESFRHTIGWPLPGQAQLTTSPRIPSIQDIIEHQNAIAQRNRANGGDARARKRHQVNARSPAPCRVYCNNLDPFNCCPVKHRSWYDGVLHHMLTVFAPRAWPTLKITNEQGLQWEHFMTQHAFAEPALYYVRLLFAIGDMIALDVAEPQLKLWLQARAIEAINEALVDPARATSDALILAIGRIALNESLYGDKVAAHTLHRPAQARMILMRGGMNALDFPPLVKRLMRWADKVMSMQGGTLRMIPDDAEPHYTDATSVDVLEKWAPRQAMALRNKAQTTTVESSSGE</sequence>
<keyword evidence="4" id="KW-1185">Reference proteome</keyword>
<protein>
    <submittedName>
        <fullName evidence="3">Uncharacterized protein</fullName>
    </submittedName>
</protein>
<feature type="compositionally biased region" description="Polar residues" evidence="1">
    <location>
        <begin position="349"/>
        <end position="360"/>
    </location>
</feature>
<dbReference type="EMBL" id="KQ964247">
    <property type="protein sequence ID" value="KXJ94020.1"/>
    <property type="molecule type" value="Genomic_DNA"/>
</dbReference>
<evidence type="ECO:0000256" key="1">
    <source>
        <dbReference type="SAM" id="MobiDB-lite"/>
    </source>
</evidence>
<dbReference type="AlphaFoldDB" id="A0A136JA42"/>
<dbReference type="STRING" id="196109.A0A136JA42"/>